<accession>M1V3L2</accession>
<dbReference type="InterPro" id="IPR016680">
    <property type="entry name" value="NDUFA8"/>
</dbReference>
<dbReference type="EMBL" id="AP006483">
    <property type="protein sequence ID" value="BAM78795.1"/>
    <property type="molecule type" value="Genomic_DNA"/>
</dbReference>
<sequence>MSGSSNGRLQASEAPIAKSAVLYAAAKEIGMHCREENQSFLQCKAVESDPAKCFEKGRSVQRCVLELLMSLNTTCPQQFEAYARCLDEQSAPSYAFERCRRQEAALVDCRQAGTLDKQRVESHEVLLRE</sequence>
<evidence type="ECO:0000256" key="4">
    <source>
        <dbReference type="ARBA" id="ARBA00022448"/>
    </source>
</evidence>
<keyword evidence="5" id="KW-0679">Respiratory chain</keyword>
<dbReference type="eggNOG" id="KOG3458">
    <property type="taxonomic scope" value="Eukaryota"/>
</dbReference>
<dbReference type="KEGG" id="cme:CYME_CMA090C"/>
<name>M1V3L2_CYAM1</name>
<comment type="similarity">
    <text evidence="3">Belongs to the complex I NDUFA8 subunit family.</text>
</comment>
<evidence type="ECO:0000256" key="1">
    <source>
        <dbReference type="ARBA" id="ARBA00003195"/>
    </source>
</evidence>
<comment type="subcellular location">
    <subcellularLocation>
        <location evidence="2">Mitochondrion</location>
    </subcellularLocation>
</comment>
<evidence type="ECO:0000256" key="7">
    <source>
        <dbReference type="ARBA" id="ARBA00022982"/>
    </source>
</evidence>
<dbReference type="Proteomes" id="UP000007014">
    <property type="component" value="Chromosome 1"/>
</dbReference>
<keyword evidence="11" id="KW-1185">Reference proteome</keyword>
<dbReference type="OMA" id="REVETNC"/>
<dbReference type="Gramene" id="CMA090CT">
    <property type="protein sequence ID" value="CMA090CT"/>
    <property type="gene ID" value="CMA090C"/>
</dbReference>
<proteinExistence type="inferred from homology"/>
<dbReference type="RefSeq" id="XP_005535081.1">
    <property type="nucleotide sequence ID" value="XM_005535024.1"/>
</dbReference>
<evidence type="ECO:0000256" key="9">
    <source>
        <dbReference type="ARBA" id="ARBA00023157"/>
    </source>
</evidence>
<evidence type="ECO:0000313" key="10">
    <source>
        <dbReference type="EMBL" id="BAM78795.1"/>
    </source>
</evidence>
<gene>
    <name evidence="10" type="ORF">CYME_CMA090C</name>
</gene>
<organism evidence="10 11">
    <name type="scientific">Cyanidioschyzon merolae (strain NIES-3377 / 10D)</name>
    <name type="common">Unicellular red alga</name>
    <dbReference type="NCBI Taxonomy" id="280699"/>
    <lineage>
        <taxon>Eukaryota</taxon>
        <taxon>Rhodophyta</taxon>
        <taxon>Bangiophyceae</taxon>
        <taxon>Cyanidiales</taxon>
        <taxon>Cyanidiaceae</taxon>
        <taxon>Cyanidioschyzon</taxon>
    </lineage>
</organism>
<keyword evidence="8" id="KW-0496">Mitochondrion</keyword>
<reference evidence="10 11" key="1">
    <citation type="journal article" date="2004" name="Nature">
        <title>Genome sequence of the ultrasmall unicellular red alga Cyanidioschyzon merolae 10D.</title>
        <authorList>
            <person name="Matsuzaki M."/>
            <person name="Misumi O."/>
            <person name="Shin-i T."/>
            <person name="Maruyama S."/>
            <person name="Takahara M."/>
            <person name="Miyagishima S."/>
            <person name="Mori T."/>
            <person name="Nishida K."/>
            <person name="Yagisawa F."/>
            <person name="Nishida K."/>
            <person name="Yoshida Y."/>
            <person name="Nishimura Y."/>
            <person name="Nakao S."/>
            <person name="Kobayashi T."/>
            <person name="Momoyama Y."/>
            <person name="Higashiyama T."/>
            <person name="Minoda A."/>
            <person name="Sano M."/>
            <person name="Nomoto H."/>
            <person name="Oishi K."/>
            <person name="Hayashi H."/>
            <person name="Ohta F."/>
            <person name="Nishizaka S."/>
            <person name="Haga S."/>
            <person name="Miura S."/>
            <person name="Morishita T."/>
            <person name="Kabeya Y."/>
            <person name="Terasawa K."/>
            <person name="Suzuki Y."/>
            <person name="Ishii Y."/>
            <person name="Asakawa S."/>
            <person name="Takano H."/>
            <person name="Ohta N."/>
            <person name="Kuroiwa H."/>
            <person name="Tanaka K."/>
            <person name="Shimizu N."/>
            <person name="Sugano S."/>
            <person name="Sato N."/>
            <person name="Nozaki H."/>
            <person name="Ogasawara N."/>
            <person name="Kohara Y."/>
            <person name="Kuroiwa T."/>
        </authorList>
    </citation>
    <scope>NUCLEOTIDE SEQUENCE [LARGE SCALE GENOMIC DNA]</scope>
    <source>
        <strain evidence="10 11">10D</strain>
    </source>
</reference>
<keyword evidence="6" id="KW-0677">Repeat</keyword>
<dbReference type="GeneID" id="16992158"/>
<keyword evidence="4" id="KW-0813">Transport</keyword>
<dbReference type="PANTHER" id="PTHR13344:SF0">
    <property type="entry name" value="NADH DEHYDROGENASE [UBIQUINONE] 1 ALPHA SUBCOMPLEX SUBUNIT 8"/>
    <property type="match status" value="1"/>
</dbReference>
<dbReference type="PANTHER" id="PTHR13344">
    <property type="entry name" value="NADH-UBIQUINONE OXIDOREDUCTASE"/>
    <property type="match status" value="1"/>
</dbReference>
<dbReference type="GO" id="GO:0006120">
    <property type="term" value="P:mitochondrial electron transport, NADH to ubiquinone"/>
    <property type="evidence" value="ECO:0007669"/>
    <property type="project" value="InterPro"/>
</dbReference>
<reference evidence="10 11" key="2">
    <citation type="journal article" date="2007" name="BMC Biol.">
        <title>A 100%-complete sequence reveals unusually simple genomic features in the hot-spring red alga Cyanidioschyzon merolae.</title>
        <authorList>
            <person name="Nozaki H."/>
            <person name="Takano H."/>
            <person name="Misumi O."/>
            <person name="Terasawa K."/>
            <person name="Matsuzaki M."/>
            <person name="Maruyama S."/>
            <person name="Nishida K."/>
            <person name="Yagisawa F."/>
            <person name="Yoshida Y."/>
            <person name="Fujiwara T."/>
            <person name="Takio S."/>
            <person name="Tamura K."/>
            <person name="Chung S.J."/>
            <person name="Nakamura S."/>
            <person name="Kuroiwa H."/>
            <person name="Tanaka K."/>
            <person name="Sato N."/>
            <person name="Kuroiwa T."/>
        </authorList>
    </citation>
    <scope>NUCLEOTIDE SEQUENCE [LARGE SCALE GENOMIC DNA]</scope>
    <source>
        <strain evidence="10 11">10D</strain>
    </source>
</reference>
<dbReference type="STRING" id="280699.M1V3L2"/>
<keyword evidence="9" id="KW-1015">Disulfide bond</keyword>
<evidence type="ECO:0000256" key="6">
    <source>
        <dbReference type="ARBA" id="ARBA00022737"/>
    </source>
</evidence>
<comment type="function">
    <text evidence="1">Accessory subunit of the mitochondrial membrane respiratory chain NADH dehydrogenase (Complex I), that is believed not to be involved in catalysis. Complex I functions in the transfer of electrons from NADH to the respiratory chain. The immediate electron acceptor for the enzyme is believed to be ubiquinone.</text>
</comment>
<evidence type="ECO:0000256" key="5">
    <source>
        <dbReference type="ARBA" id="ARBA00022660"/>
    </source>
</evidence>
<evidence type="ECO:0000256" key="2">
    <source>
        <dbReference type="ARBA" id="ARBA00004173"/>
    </source>
</evidence>
<dbReference type="OrthoDB" id="276296at2759"/>
<evidence type="ECO:0000313" key="11">
    <source>
        <dbReference type="Proteomes" id="UP000007014"/>
    </source>
</evidence>
<dbReference type="HOGENOM" id="CLU_156825_0_0_1"/>
<keyword evidence="7" id="KW-0249">Electron transport</keyword>
<evidence type="ECO:0000256" key="3">
    <source>
        <dbReference type="ARBA" id="ARBA00010705"/>
    </source>
</evidence>
<evidence type="ECO:0000256" key="8">
    <source>
        <dbReference type="ARBA" id="ARBA00023128"/>
    </source>
</evidence>
<dbReference type="AlphaFoldDB" id="M1V3L2"/>
<protein>
    <submittedName>
        <fullName evidence="10">NADH dehydrogenase I alpha subcomplex 8</fullName>
    </submittedName>
</protein>
<dbReference type="GO" id="GO:0005739">
    <property type="term" value="C:mitochondrion"/>
    <property type="evidence" value="ECO:0007669"/>
    <property type="project" value="UniProtKB-SubCell"/>
</dbReference>